<dbReference type="RefSeq" id="XP_062643186.1">
    <property type="nucleotide sequence ID" value="XM_062793894.1"/>
</dbReference>
<evidence type="ECO:0000256" key="1">
    <source>
        <dbReference type="SAM" id="SignalP"/>
    </source>
</evidence>
<accession>A0AAN6TRK5</accession>
<comment type="caution">
    <text evidence="3">The sequence shown here is derived from an EMBL/GenBank/DDBJ whole genome shotgun (WGS) entry which is preliminary data.</text>
</comment>
<reference evidence="3" key="2">
    <citation type="submission" date="2023-05" db="EMBL/GenBank/DDBJ databases">
        <authorList>
            <consortium name="Lawrence Berkeley National Laboratory"/>
            <person name="Steindorff A."/>
            <person name="Hensen N."/>
            <person name="Bonometti L."/>
            <person name="Westerberg I."/>
            <person name="Brannstrom I.O."/>
            <person name="Guillou S."/>
            <person name="Cros-Aarteil S."/>
            <person name="Calhoun S."/>
            <person name="Haridas S."/>
            <person name="Kuo A."/>
            <person name="Mondo S."/>
            <person name="Pangilinan J."/>
            <person name="Riley R."/>
            <person name="Labutti K."/>
            <person name="Andreopoulos B."/>
            <person name="Lipzen A."/>
            <person name="Chen C."/>
            <person name="Yanf M."/>
            <person name="Daum C."/>
            <person name="Ng V."/>
            <person name="Clum A."/>
            <person name="Ohm R."/>
            <person name="Martin F."/>
            <person name="Silar P."/>
            <person name="Natvig D."/>
            <person name="Lalanne C."/>
            <person name="Gautier V."/>
            <person name="Ament-Velasquez S.L."/>
            <person name="Kruys A."/>
            <person name="Hutchinson M.I."/>
            <person name="Powell A.J."/>
            <person name="Barry K."/>
            <person name="Miller A.N."/>
            <person name="Grigoriev I.V."/>
            <person name="Debuchy R."/>
            <person name="Gladieux P."/>
            <person name="Thoren M.H."/>
            <person name="Johannesson H."/>
        </authorList>
    </citation>
    <scope>NUCLEOTIDE SEQUENCE</scope>
    <source>
        <strain evidence="3">CBS 731.68</strain>
    </source>
</reference>
<dbReference type="Proteomes" id="UP001302602">
    <property type="component" value="Unassembled WGS sequence"/>
</dbReference>
<dbReference type="Gene3D" id="3.20.20.80">
    <property type="entry name" value="Glycosidases"/>
    <property type="match status" value="1"/>
</dbReference>
<dbReference type="GO" id="GO:0009277">
    <property type="term" value="C:fungal-type cell wall"/>
    <property type="evidence" value="ECO:0007669"/>
    <property type="project" value="TreeGrafter"/>
</dbReference>
<dbReference type="GO" id="GO:0071966">
    <property type="term" value="P:fungal-type cell wall polysaccharide metabolic process"/>
    <property type="evidence" value="ECO:0007669"/>
    <property type="project" value="TreeGrafter"/>
</dbReference>
<organism evidence="3 4">
    <name type="scientific">Parathielavia appendiculata</name>
    <dbReference type="NCBI Taxonomy" id="2587402"/>
    <lineage>
        <taxon>Eukaryota</taxon>
        <taxon>Fungi</taxon>
        <taxon>Dikarya</taxon>
        <taxon>Ascomycota</taxon>
        <taxon>Pezizomycotina</taxon>
        <taxon>Sordariomycetes</taxon>
        <taxon>Sordariomycetidae</taxon>
        <taxon>Sordariales</taxon>
        <taxon>Chaetomiaceae</taxon>
        <taxon>Parathielavia</taxon>
    </lineage>
</organism>
<gene>
    <name evidence="3" type="ORF">N657DRAFT_650232</name>
</gene>
<feature type="domain" description="Asl1-like glycosyl hydrolase catalytic" evidence="2">
    <location>
        <begin position="35"/>
        <end position="279"/>
    </location>
</feature>
<dbReference type="EMBL" id="MU853249">
    <property type="protein sequence ID" value="KAK4119413.1"/>
    <property type="molecule type" value="Genomic_DNA"/>
</dbReference>
<dbReference type="GO" id="GO:0016787">
    <property type="term" value="F:hydrolase activity"/>
    <property type="evidence" value="ECO:0007669"/>
    <property type="project" value="UniProtKB-KW"/>
</dbReference>
<dbReference type="InterPro" id="IPR024655">
    <property type="entry name" value="Asl1_glyco_hydro_catalytic"/>
</dbReference>
<dbReference type="PANTHER" id="PTHR34154:SF3">
    <property type="entry name" value="ALKALI-SENSITIVE LINKAGE PROTEIN 1"/>
    <property type="match status" value="1"/>
</dbReference>
<evidence type="ECO:0000313" key="4">
    <source>
        <dbReference type="Proteomes" id="UP001302602"/>
    </source>
</evidence>
<feature type="signal peptide" evidence="1">
    <location>
        <begin position="1"/>
        <end position="20"/>
    </location>
</feature>
<proteinExistence type="predicted"/>
<evidence type="ECO:0000313" key="3">
    <source>
        <dbReference type="EMBL" id="KAK4119413.1"/>
    </source>
</evidence>
<sequence>MRHSSLLVLVGLLSTPGLSAKSPKRGLVAVSSRDWSADDAIFVREDSPISWYYNFYWNVSDSYASLPQAQVEFVPMMWGGGVNDTDFLGNVTEMIAPSSGGSGRNITHVLGFNLPDQSYENGGSQMEPADAARAWVRNLLPLRDKFGVKLGLPVVGDPRGGWIDPFLKNCSSLNEDKECEFDFVPLHSFGHIGVLQDRVAKFSSAFPGVPLWVTQYGYTNQNLSTTQEYFNQSLAFLEGNEAVARYSWFGAFRSVVSNVGPNMAMLDPYGNLTDIGSWYLGGNATGKAALPDAGQRTNACSVENPCTGGDKNAGASLCIGSSLARSGTAAALGALIIFL</sequence>
<name>A0AAN6TRK5_9PEZI</name>
<protein>
    <submittedName>
        <fullName evidence="3">Glycoside hydrolase family 128 protein</fullName>
    </submittedName>
</protein>
<evidence type="ECO:0000259" key="2">
    <source>
        <dbReference type="Pfam" id="PF11790"/>
    </source>
</evidence>
<dbReference type="AlphaFoldDB" id="A0AAN6TRK5"/>
<dbReference type="Pfam" id="PF11790">
    <property type="entry name" value="Glyco_hydro_cc"/>
    <property type="match status" value="1"/>
</dbReference>
<feature type="chain" id="PRO_5042973477" evidence="1">
    <location>
        <begin position="21"/>
        <end position="339"/>
    </location>
</feature>
<reference evidence="3" key="1">
    <citation type="journal article" date="2023" name="Mol. Phylogenet. Evol.">
        <title>Genome-scale phylogeny and comparative genomics of the fungal order Sordariales.</title>
        <authorList>
            <person name="Hensen N."/>
            <person name="Bonometti L."/>
            <person name="Westerberg I."/>
            <person name="Brannstrom I.O."/>
            <person name="Guillou S."/>
            <person name="Cros-Aarteil S."/>
            <person name="Calhoun S."/>
            <person name="Haridas S."/>
            <person name="Kuo A."/>
            <person name="Mondo S."/>
            <person name="Pangilinan J."/>
            <person name="Riley R."/>
            <person name="LaButti K."/>
            <person name="Andreopoulos B."/>
            <person name="Lipzen A."/>
            <person name="Chen C."/>
            <person name="Yan M."/>
            <person name="Daum C."/>
            <person name="Ng V."/>
            <person name="Clum A."/>
            <person name="Steindorff A."/>
            <person name="Ohm R.A."/>
            <person name="Martin F."/>
            <person name="Silar P."/>
            <person name="Natvig D.O."/>
            <person name="Lalanne C."/>
            <person name="Gautier V."/>
            <person name="Ament-Velasquez S.L."/>
            <person name="Kruys A."/>
            <person name="Hutchinson M.I."/>
            <person name="Powell A.J."/>
            <person name="Barry K."/>
            <person name="Miller A.N."/>
            <person name="Grigoriev I.V."/>
            <person name="Debuchy R."/>
            <person name="Gladieux P."/>
            <person name="Hiltunen Thoren M."/>
            <person name="Johannesson H."/>
        </authorList>
    </citation>
    <scope>NUCLEOTIDE SEQUENCE</scope>
    <source>
        <strain evidence="3">CBS 731.68</strain>
    </source>
</reference>
<keyword evidence="3" id="KW-0378">Hydrolase</keyword>
<keyword evidence="4" id="KW-1185">Reference proteome</keyword>
<dbReference type="InterPro" id="IPR017853">
    <property type="entry name" value="GH"/>
</dbReference>
<dbReference type="GeneID" id="87830663"/>
<dbReference type="PANTHER" id="PTHR34154">
    <property type="entry name" value="ALKALI-SENSITIVE LINKAGE PROTEIN 1"/>
    <property type="match status" value="1"/>
</dbReference>
<dbReference type="InterPro" id="IPR053183">
    <property type="entry name" value="ASL1"/>
</dbReference>
<keyword evidence="1" id="KW-0732">Signal</keyword>
<dbReference type="SUPFAM" id="SSF51445">
    <property type="entry name" value="(Trans)glycosidases"/>
    <property type="match status" value="1"/>
</dbReference>